<dbReference type="RefSeq" id="WP_218140693.1">
    <property type="nucleotide sequence ID" value="NZ_FODY01000018.1"/>
</dbReference>
<evidence type="ECO:0000256" key="1">
    <source>
        <dbReference type="ARBA" id="ARBA00001655"/>
    </source>
</evidence>
<comment type="function">
    <text evidence="2">The phosphoenolpyruvate-dependent sugar phosphotransferase system (sugar PTS), a major carbohydrate active transport system, catalyzes the phosphorylation of incoming sugar substrates concomitantly with their translocation across the cell membrane. The enzyme II CmtAB PTS system is involved in D-mannitol transport.</text>
</comment>
<dbReference type="PROSITE" id="PS51099">
    <property type="entry name" value="PTS_EIIB_TYPE_2"/>
    <property type="match status" value="1"/>
</dbReference>
<evidence type="ECO:0000256" key="9">
    <source>
        <dbReference type="ARBA" id="ARBA00022597"/>
    </source>
</evidence>
<dbReference type="GO" id="GO:0022872">
    <property type="term" value="F:protein-N(PI)-phosphohistidine-mannitol phosphotransferase system transmembrane transporter activity"/>
    <property type="evidence" value="ECO:0007669"/>
    <property type="project" value="InterPro"/>
</dbReference>
<evidence type="ECO:0000256" key="8">
    <source>
        <dbReference type="ARBA" id="ARBA00022553"/>
    </source>
</evidence>
<dbReference type="InterPro" id="IPR013011">
    <property type="entry name" value="PTS_EIIB_2"/>
</dbReference>
<dbReference type="GO" id="GO:0005886">
    <property type="term" value="C:plasma membrane"/>
    <property type="evidence" value="ECO:0007669"/>
    <property type="project" value="UniProtKB-SubCell"/>
</dbReference>
<evidence type="ECO:0000256" key="11">
    <source>
        <dbReference type="ARBA" id="ARBA00022683"/>
    </source>
</evidence>
<feature type="transmembrane region" description="Helical" evidence="16">
    <location>
        <begin position="77"/>
        <end position="100"/>
    </location>
</feature>
<comment type="catalytic activity">
    <reaction evidence="1">
        <text>D-mannitol(out) + N(pros)-phospho-L-histidyl-[protein] = D-mannitol 1-phosphate(in) + L-histidyl-[protein]</text>
        <dbReference type="Rhea" id="RHEA:33363"/>
        <dbReference type="Rhea" id="RHEA-COMP:9745"/>
        <dbReference type="Rhea" id="RHEA-COMP:9746"/>
        <dbReference type="ChEBI" id="CHEBI:16899"/>
        <dbReference type="ChEBI" id="CHEBI:29979"/>
        <dbReference type="ChEBI" id="CHEBI:61381"/>
        <dbReference type="ChEBI" id="CHEBI:64837"/>
        <dbReference type="EC" id="2.7.1.197"/>
    </reaction>
</comment>
<dbReference type="InterPro" id="IPR050893">
    <property type="entry name" value="Sugar_PTS"/>
</dbReference>
<evidence type="ECO:0000256" key="15">
    <source>
        <dbReference type="ARBA" id="ARBA00033349"/>
    </source>
</evidence>
<dbReference type="GO" id="GO:0090563">
    <property type="term" value="F:protein-phosphocysteine-sugar phosphotransferase activity"/>
    <property type="evidence" value="ECO:0007669"/>
    <property type="project" value="TreeGrafter"/>
</dbReference>
<evidence type="ECO:0000256" key="2">
    <source>
        <dbReference type="ARBA" id="ARBA00002434"/>
    </source>
</evidence>
<keyword evidence="12 16" id="KW-0812">Transmembrane</keyword>
<dbReference type="EMBL" id="FODY01000018">
    <property type="protein sequence ID" value="SEP32126.1"/>
    <property type="molecule type" value="Genomic_DNA"/>
</dbReference>
<feature type="transmembrane region" description="Helical" evidence="16">
    <location>
        <begin position="130"/>
        <end position="158"/>
    </location>
</feature>
<evidence type="ECO:0000256" key="6">
    <source>
        <dbReference type="ARBA" id="ARBA00022448"/>
    </source>
</evidence>
<dbReference type="PANTHER" id="PTHR30181">
    <property type="entry name" value="MANNITOL PERMEASE IIC COMPONENT"/>
    <property type="match status" value="1"/>
</dbReference>
<accession>A0A1H8WWV0</accession>
<dbReference type="InterPro" id="IPR003352">
    <property type="entry name" value="PTS_EIIC"/>
</dbReference>
<keyword evidence="10" id="KW-0808">Transferase</keyword>
<feature type="transmembrane region" description="Helical" evidence="16">
    <location>
        <begin position="170"/>
        <end position="190"/>
    </location>
</feature>
<dbReference type="CDD" id="cd05567">
    <property type="entry name" value="PTS_IIB_mannitol"/>
    <property type="match status" value="1"/>
</dbReference>
<feature type="transmembrane region" description="Helical" evidence="16">
    <location>
        <begin position="309"/>
        <end position="331"/>
    </location>
</feature>
<feature type="transmembrane region" description="Helical" evidence="16">
    <location>
        <begin position="210"/>
        <end position="230"/>
    </location>
</feature>
<evidence type="ECO:0000256" key="4">
    <source>
        <dbReference type="ARBA" id="ARBA00011909"/>
    </source>
</evidence>
<keyword evidence="13 16" id="KW-1133">Transmembrane helix</keyword>
<feature type="transmembrane region" description="Helical" evidence="16">
    <location>
        <begin position="21"/>
        <end position="40"/>
    </location>
</feature>
<dbReference type="PROSITE" id="PS51104">
    <property type="entry name" value="PTS_EIIC_TYPE_2"/>
    <property type="match status" value="1"/>
</dbReference>
<dbReference type="Pfam" id="PF02378">
    <property type="entry name" value="PTS_EIIC"/>
    <property type="match status" value="1"/>
</dbReference>
<keyword evidence="6" id="KW-0813">Transport</keyword>
<evidence type="ECO:0000259" key="17">
    <source>
        <dbReference type="PROSITE" id="PS51099"/>
    </source>
</evidence>
<dbReference type="EC" id="2.7.1.197" evidence="4"/>
<evidence type="ECO:0000256" key="13">
    <source>
        <dbReference type="ARBA" id="ARBA00022989"/>
    </source>
</evidence>
<dbReference type="Pfam" id="PF02302">
    <property type="entry name" value="PTS_IIB"/>
    <property type="match status" value="1"/>
</dbReference>
<dbReference type="STRING" id="112903.SAMN04490178_11887"/>
<evidence type="ECO:0000256" key="7">
    <source>
        <dbReference type="ARBA" id="ARBA00022475"/>
    </source>
</evidence>
<evidence type="ECO:0000256" key="16">
    <source>
        <dbReference type="SAM" id="Phobius"/>
    </source>
</evidence>
<evidence type="ECO:0000256" key="12">
    <source>
        <dbReference type="ARBA" id="ARBA00022692"/>
    </source>
</evidence>
<evidence type="ECO:0000256" key="5">
    <source>
        <dbReference type="ARBA" id="ARBA00021825"/>
    </source>
</evidence>
<name>A0A1H8WWV0_9FIRM</name>
<dbReference type="InterPro" id="IPR003501">
    <property type="entry name" value="PTS_EIIB_2/3"/>
</dbReference>
<dbReference type="InterPro" id="IPR029503">
    <property type="entry name" value="PTS_EIIB_mannitol"/>
</dbReference>
<evidence type="ECO:0000256" key="3">
    <source>
        <dbReference type="ARBA" id="ARBA00004651"/>
    </source>
</evidence>
<evidence type="ECO:0000259" key="18">
    <source>
        <dbReference type="PROSITE" id="PS51104"/>
    </source>
</evidence>
<feature type="transmembrane region" description="Helical" evidence="16">
    <location>
        <begin position="52"/>
        <end position="70"/>
    </location>
</feature>
<feature type="domain" description="PTS EIIC type-2" evidence="18">
    <location>
        <begin position="9"/>
        <end position="340"/>
    </location>
</feature>
<keyword evidence="8" id="KW-0597">Phosphoprotein</keyword>
<feature type="domain" description="PTS EIIB type-2" evidence="17">
    <location>
        <begin position="377"/>
        <end position="471"/>
    </location>
</feature>
<protein>
    <recommendedName>
        <fullName evidence="5">PTS system mannitol-specific EIICB component</fullName>
        <ecNumber evidence="4">2.7.1.197</ecNumber>
    </recommendedName>
    <alternativeName>
        <fullName evidence="15">EIICB-Mtl</fullName>
    </alternativeName>
</protein>
<keyword evidence="20" id="KW-1185">Reference proteome</keyword>
<dbReference type="Proteomes" id="UP000198847">
    <property type="component" value="Unassembled WGS sequence"/>
</dbReference>
<dbReference type="PANTHER" id="PTHR30181:SF2">
    <property type="entry name" value="PTS SYSTEM MANNITOL-SPECIFIC EIICBA COMPONENT"/>
    <property type="match status" value="1"/>
</dbReference>
<dbReference type="GO" id="GO:0009401">
    <property type="term" value="P:phosphoenolpyruvate-dependent sugar phosphotransferase system"/>
    <property type="evidence" value="ECO:0007669"/>
    <property type="project" value="UniProtKB-KW"/>
</dbReference>
<feature type="transmembrane region" description="Helical" evidence="16">
    <location>
        <begin position="267"/>
        <end position="289"/>
    </location>
</feature>
<evidence type="ECO:0000256" key="14">
    <source>
        <dbReference type="ARBA" id="ARBA00023136"/>
    </source>
</evidence>
<evidence type="ECO:0000313" key="19">
    <source>
        <dbReference type="EMBL" id="SEP32126.1"/>
    </source>
</evidence>
<evidence type="ECO:0000313" key="20">
    <source>
        <dbReference type="Proteomes" id="UP000198847"/>
    </source>
</evidence>
<keyword evidence="11" id="KW-0598">Phosphotransferase system</keyword>
<dbReference type="InterPro" id="IPR036095">
    <property type="entry name" value="PTS_EIIB-like_sf"/>
</dbReference>
<reference evidence="19 20" key="1">
    <citation type="submission" date="2016-10" db="EMBL/GenBank/DDBJ databases">
        <authorList>
            <person name="de Groot N.N."/>
        </authorList>
    </citation>
    <scope>NUCLEOTIDE SEQUENCE [LARGE SCALE GENOMIC DNA]</scope>
    <source>
        <strain evidence="19 20">DSM 13305</strain>
    </source>
</reference>
<sequence>MVLAKIRKFGGYMSNMVMPNLGAFVGWGLLAALFIPTGWMPNAEFNKLVGPGLRFMLPTLIGYTAGYNIYGQRGGVIGLFTTMGVIIGSEVPMFSGAMIMGPLSAWLLKKFDGNIGSKVKPGFEMLINNLSLGILGAMLSLIGFITIGPAFNTVVMVFSQGINYLMNNGLLPLVSILMCPGQVLFLNNAINHGILSPIAYQQASEIGKSIVFMIDSNCGPLLGTLLSIAVWGKGKAKKTAPLAMFIAGIAGIGEVYFPFILANPIMILATMSGLAVSLFLLVALGGGLVGMPSPGSLIMIAMMTPKDSIVANFVAIACGFIVAFCVGTLLLKVFGSPDDEEADATLSMVDGLSRGNLDAQPELASSASAEASGGQIKMVVVACDSGMGSSAMGASVFKNRLKKEGINHIVVEHAATGAISPDADLVLTLASLIERAKISLNSTKATFLPLDNFLKNENYDEAIRVIKQRNNM</sequence>
<keyword evidence="7" id="KW-1003">Cell membrane</keyword>
<keyword evidence="9" id="KW-0762">Sugar transport</keyword>
<dbReference type="Gene3D" id="3.40.50.2300">
    <property type="match status" value="1"/>
</dbReference>
<dbReference type="AlphaFoldDB" id="A0A1H8WWV0"/>
<dbReference type="SUPFAM" id="SSF52794">
    <property type="entry name" value="PTS system IIB component-like"/>
    <property type="match status" value="1"/>
</dbReference>
<dbReference type="InterPro" id="IPR013014">
    <property type="entry name" value="PTS_EIIC_2"/>
</dbReference>
<comment type="subcellular location">
    <subcellularLocation>
        <location evidence="3">Cell membrane</location>
        <topology evidence="3">Multi-pass membrane protein</topology>
    </subcellularLocation>
</comment>
<keyword evidence="14 16" id="KW-0472">Membrane</keyword>
<evidence type="ECO:0000256" key="10">
    <source>
        <dbReference type="ARBA" id="ARBA00022679"/>
    </source>
</evidence>
<organism evidence="19 20">
    <name type="scientific">Propionispora vibrioides</name>
    <dbReference type="NCBI Taxonomy" id="112903"/>
    <lineage>
        <taxon>Bacteria</taxon>
        <taxon>Bacillati</taxon>
        <taxon>Bacillota</taxon>
        <taxon>Negativicutes</taxon>
        <taxon>Selenomonadales</taxon>
        <taxon>Sporomusaceae</taxon>
        <taxon>Propionispora</taxon>
    </lineage>
</organism>
<gene>
    <name evidence="19" type="ORF">SAMN04490178_11887</name>
</gene>
<proteinExistence type="predicted"/>
<feature type="transmembrane region" description="Helical" evidence="16">
    <location>
        <begin position="242"/>
        <end position="261"/>
    </location>
</feature>